<dbReference type="SUPFAM" id="SSF48452">
    <property type="entry name" value="TPR-like"/>
    <property type="match status" value="1"/>
</dbReference>
<dbReference type="FunFam" id="1.25.40.10:FF:000614">
    <property type="entry name" value="Sister chromatid cohesion protein SCC4"/>
    <property type="match status" value="1"/>
</dbReference>
<comment type="subcellular location">
    <subcellularLocation>
        <location evidence="1">Nucleus</location>
    </subcellularLocation>
</comment>
<dbReference type="OrthoDB" id="5565328at2759"/>
<proteinExistence type="inferred from homology"/>
<dbReference type="GO" id="GO:0007059">
    <property type="term" value="P:chromosome segregation"/>
    <property type="evidence" value="ECO:0007669"/>
    <property type="project" value="UniProtKB-KW"/>
</dbReference>
<dbReference type="Proteomes" id="UP000595140">
    <property type="component" value="Unassembled WGS sequence"/>
</dbReference>
<keyword evidence="4" id="KW-0498">Mitosis</keyword>
<gene>
    <name evidence="9" type="ORF">CCAM_LOCUS42253</name>
</gene>
<evidence type="ECO:0000313" key="10">
    <source>
        <dbReference type="Proteomes" id="UP000595140"/>
    </source>
</evidence>
<comment type="similarity">
    <text evidence="2">Belongs to the SCC4/mau-2 family.</text>
</comment>
<dbReference type="EMBL" id="OOIL02006696">
    <property type="protein sequence ID" value="VFR00478.1"/>
    <property type="molecule type" value="Genomic_DNA"/>
</dbReference>
<feature type="region of interest" description="Disordered" evidence="8">
    <location>
        <begin position="673"/>
        <end position="692"/>
    </location>
</feature>
<name>A0A484NIZ8_9ASTE</name>
<reference evidence="9 10" key="1">
    <citation type="submission" date="2018-04" db="EMBL/GenBank/DDBJ databases">
        <authorList>
            <person name="Vogel A."/>
        </authorList>
    </citation>
    <scope>NUCLEOTIDE SEQUENCE [LARGE SCALE GENOMIC DNA]</scope>
</reference>
<evidence type="ECO:0000256" key="3">
    <source>
        <dbReference type="ARBA" id="ARBA00022618"/>
    </source>
</evidence>
<dbReference type="GO" id="GO:0005634">
    <property type="term" value="C:nucleus"/>
    <property type="evidence" value="ECO:0007669"/>
    <property type="project" value="UniProtKB-SubCell"/>
</dbReference>
<keyword evidence="3" id="KW-0132">Cell division</keyword>
<dbReference type="InterPro" id="IPR011990">
    <property type="entry name" value="TPR-like_helical_dom_sf"/>
</dbReference>
<evidence type="ECO:0000313" key="9">
    <source>
        <dbReference type="EMBL" id="VFR00478.1"/>
    </source>
</evidence>
<keyword evidence="6" id="KW-0539">Nucleus</keyword>
<evidence type="ECO:0008006" key="11">
    <source>
        <dbReference type="Google" id="ProtNLM"/>
    </source>
</evidence>
<evidence type="ECO:0000256" key="7">
    <source>
        <dbReference type="ARBA" id="ARBA00023306"/>
    </source>
</evidence>
<evidence type="ECO:0000256" key="5">
    <source>
        <dbReference type="ARBA" id="ARBA00022829"/>
    </source>
</evidence>
<accession>A0A484NIZ8</accession>
<evidence type="ECO:0000256" key="4">
    <source>
        <dbReference type="ARBA" id="ARBA00022776"/>
    </source>
</evidence>
<dbReference type="Gene3D" id="1.25.40.10">
    <property type="entry name" value="Tetratricopeptide repeat domain"/>
    <property type="match status" value="1"/>
</dbReference>
<sequence>MEVAAEGLWGLADHHEKKGQIGEAVKCLEAICQSHISFLPVVEIKTRLRVATLLLKYSTNINHAKAHLERSQLLLKSIPSFFELKCRAYSLLSQCYHLLGATVSQKQILNKGLELIATSEDGFSARLWFCNFNSQLANALIIEQDFNGSISALERGLCSAAEMCYPELQMFFATSILHVHLMQGENASVVQEVVNQCNLIWESIELDKRQQCIGLLFYYELLQVFYLLRICDYKNAAQHVEKLDDAMKSDLQRRQHIKDLNEELTELNRSLCGSDINYANRSALSQKRAHLEEQLNNLTGLGSTGQEYLEPTHFGNVKRVWGDKLELAPPPIDGEWLPKGAIYALVDLTVIVFSRPKGLFKDILKRIQSGLQTIQGELEKLGISDGVREADLLHSAIWMASVLLNILMQFFENKVAVDLTRSEFVDAQEGLVQMRNWFIRFPTILQACESTIEMLRGQYAHSVGCYEEASFHFVEASKLTESTNMQAMCHIYAAISFICIDNAESFSKALELIGPVMGIIDSFVGVREKTSVFLAHGFLLMRQQSAQEARVKLAAGLQIAHNSLGNLQLVSQYLSVLGNLALSVHDTGQAREILRSSLTLAKKLYDLPTQVSVLSNLTALYKQLGEEGNESENREYQTKKLEELQKRLRHACSSNHHKELIAKAKTKVPEWSNCNTRRTTSNPTTGVDLDIPESIGLSTASSIPNSSSSRLMEVDLGRRLRKRNM</sequence>
<keyword evidence="7" id="KW-0131">Cell cycle</keyword>
<keyword evidence="5" id="KW-0159">Chromosome partition</keyword>
<dbReference type="Pfam" id="PF10345">
    <property type="entry name" value="Cohesin_load"/>
    <property type="match status" value="1"/>
</dbReference>
<dbReference type="GO" id="GO:0051301">
    <property type="term" value="P:cell division"/>
    <property type="evidence" value="ECO:0007669"/>
    <property type="project" value="UniProtKB-KW"/>
</dbReference>
<evidence type="ECO:0000256" key="1">
    <source>
        <dbReference type="ARBA" id="ARBA00004123"/>
    </source>
</evidence>
<evidence type="ECO:0000256" key="6">
    <source>
        <dbReference type="ARBA" id="ARBA00023242"/>
    </source>
</evidence>
<keyword evidence="10" id="KW-1185">Reference proteome</keyword>
<organism evidence="9 10">
    <name type="scientific">Cuscuta campestris</name>
    <dbReference type="NCBI Taxonomy" id="132261"/>
    <lineage>
        <taxon>Eukaryota</taxon>
        <taxon>Viridiplantae</taxon>
        <taxon>Streptophyta</taxon>
        <taxon>Embryophyta</taxon>
        <taxon>Tracheophyta</taxon>
        <taxon>Spermatophyta</taxon>
        <taxon>Magnoliopsida</taxon>
        <taxon>eudicotyledons</taxon>
        <taxon>Gunneridae</taxon>
        <taxon>Pentapetalae</taxon>
        <taxon>asterids</taxon>
        <taxon>lamiids</taxon>
        <taxon>Solanales</taxon>
        <taxon>Convolvulaceae</taxon>
        <taxon>Cuscuteae</taxon>
        <taxon>Cuscuta</taxon>
        <taxon>Cuscuta subgen. Grammica</taxon>
        <taxon>Cuscuta sect. Cleistogrammica</taxon>
    </lineage>
</organism>
<evidence type="ECO:0000256" key="2">
    <source>
        <dbReference type="ARBA" id="ARBA00008585"/>
    </source>
</evidence>
<protein>
    <recommendedName>
        <fullName evidence="11">MAU2 chromatid cohesion factor homolog</fullName>
    </recommendedName>
</protein>
<dbReference type="InterPro" id="IPR019440">
    <property type="entry name" value="MAU2"/>
</dbReference>
<feature type="compositionally biased region" description="Polar residues" evidence="8">
    <location>
        <begin position="673"/>
        <end position="685"/>
    </location>
</feature>
<evidence type="ECO:0000256" key="8">
    <source>
        <dbReference type="SAM" id="MobiDB-lite"/>
    </source>
</evidence>
<dbReference type="GO" id="GO:0007064">
    <property type="term" value="P:mitotic sister chromatid cohesion"/>
    <property type="evidence" value="ECO:0007669"/>
    <property type="project" value="InterPro"/>
</dbReference>
<dbReference type="AlphaFoldDB" id="A0A484NIZ8"/>
<dbReference type="PANTHER" id="PTHR21394">
    <property type="entry name" value="MAU2 CHROMATID COHESION FACTOR HOMOLOG"/>
    <property type="match status" value="1"/>
</dbReference>